<feature type="compositionally biased region" description="Acidic residues" evidence="3">
    <location>
        <begin position="312"/>
        <end position="344"/>
    </location>
</feature>
<dbReference type="AlphaFoldDB" id="A0A8T2NJW4"/>
<feature type="compositionally biased region" description="Polar residues" evidence="3">
    <location>
        <begin position="76"/>
        <end position="116"/>
    </location>
</feature>
<accession>A0A8T2NJW4</accession>
<dbReference type="Gene3D" id="1.20.5.1500">
    <property type="match status" value="1"/>
</dbReference>
<feature type="compositionally biased region" description="Basic and acidic residues" evidence="3">
    <location>
        <begin position="54"/>
        <end position="63"/>
    </location>
</feature>
<evidence type="ECO:0000256" key="2">
    <source>
        <dbReference type="SAM" id="Coils"/>
    </source>
</evidence>
<name>A0A8T2NJW4_9TELE</name>
<dbReference type="GO" id="GO:0005634">
    <property type="term" value="C:nucleus"/>
    <property type="evidence" value="ECO:0007669"/>
    <property type="project" value="InterPro"/>
</dbReference>
<evidence type="ECO:0000313" key="5">
    <source>
        <dbReference type="Proteomes" id="UP000824540"/>
    </source>
</evidence>
<dbReference type="InterPro" id="IPR002164">
    <property type="entry name" value="NAP_family"/>
</dbReference>
<keyword evidence="2" id="KW-0175">Coiled coil</keyword>
<feature type="compositionally biased region" description="Acidic residues" evidence="3">
    <location>
        <begin position="382"/>
        <end position="394"/>
    </location>
</feature>
<sequence>MSELSDCRQQSAAGKRSASPDPGRASPPAKAARAADASGALAPGRCGSEGDNTSVRKEPKELGETQTHGENGRAPITTNKTTGLSESGDAQPSTSNSSGDGPCTSSNRDAQPQTSDEAGAGSAIVMGPRQSAPPEQSDWAAMVAAEALASLTRVQARLEALDRKAARLHQRLELKLSQQRRPHLEQRSAIIRTIPGFWVTALLNHPLLSAHIDENDEEALSSMSHLEGPRCPSPTPSFGTVGRTSQPKADRGRRAPASSAGSMTTVTRILKDDLYRNPLRYYLTPLWEPQQNGSEHRGADHSSSNECVVISDSEEDEEEEESGPGREEEEEADTGSGDSEDGEQREDNSSDREREEGEEEELDVEELDEEQEAHSSEVKGQEEEDDEEEGEGKA</sequence>
<feature type="compositionally biased region" description="Low complexity" evidence="3">
    <location>
        <begin position="22"/>
        <end position="45"/>
    </location>
</feature>
<feature type="compositionally biased region" description="Polar residues" evidence="3">
    <location>
        <begin position="236"/>
        <end position="247"/>
    </location>
</feature>
<proteinExistence type="inferred from homology"/>
<feature type="region of interest" description="Disordered" evidence="3">
    <location>
        <begin position="1"/>
        <end position="137"/>
    </location>
</feature>
<evidence type="ECO:0000256" key="3">
    <source>
        <dbReference type="SAM" id="MobiDB-lite"/>
    </source>
</evidence>
<feature type="compositionally biased region" description="Basic and acidic residues" evidence="3">
    <location>
        <begin position="372"/>
        <end position="381"/>
    </location>
</feature>
<dbReference type="SUPFAM" id="SSF143113">
    <property type="entry name" value="NAP-like"/>
    <property type="match status" value="1"/>
</dbReference>
<dbReference type="OrthoDB" id="19419at2759"/>
<evidence type="ECO:0000313" key="4">
    <source>
        <dbReference type="EMBL" id="KAG9340314.1"/>
    </source>
</evidence>
<feature type="compositionally biased region" description="Basic and acidic residues" evidence="3">
    <location>
        <begin position="345"/>
        <end position="355"/>
    </location>
</feature>
<keyword evidence="5" id="KW-1185">Reference proteome</keyword>
<dbReference type="GO" id="GO:0006334">
    <property type="term" value="P:nucleosome assembly"/>
    <property type="evidence" value="ECO:0007669"/>
    <property type="project" value="InterPro"/>
</dbReference>
<organism evidence="4 5">
    <name type="scientific">Albula glossodonta</name>
    <name type="common">roundjaw bonefish</name>
    <dbReference type="NCBI Taxonomy" id="121402"/>
    <lineage>
        <taxon>Eukaryota</taxon>
        <taxon>Metazoa</taxon>
        <taxon>Chordata</taxon>
        <taxon>Craniata</taxon>
        <taxon>Vertebrata</taxon>
        <taxon>Euteleostomi</taxon>
        <taxon>Actinopterygii</taxon>
        <taxon>Neopterygii</taxon>
        <taxon>Teleostei</taxon>
        <taxon>Albuliformes</taxon>
        <taxon>Albulidae</taxon>
        <taxon>Albula</taxon>
    </lineage>
</organism>
<dbReference type="Gene3D" id="3.30.1120.90">
    <property type="entry name" value="Nucleosome assembly protein"/>
    <property type="match status" value="1"/>
</dbReference>
<reference evidence="4" key="1">
    <citation type="thesis" date="2021" institute="BYU ScholarsArchive" country="Provo, UT, USA">
        <title>Applications of and Algorithms for Genome Assembly and Genomic Analyses with an Emphasis on Marine Teleosts.</title>
        <authorList>
            <person name="Pickett B.D."/>
        </authorList>
    </citation>
    <scope>NUCLEOTIDE SEQUENCE</scope>
    <source>
        <strain evidence="4">HI-2016</strain>
    </source>
</reference>
<feature type="region of interest" description="Disordered" evidence="3">
    <location>
        <begin position="219"/>
        <end position="264"/>
    </location>
</feature>
<dbReference type="PANTHER" id="PTHR11875">
    <property type="entry name" value="TESTIS-SPECIFIC Y-ENCODED PROTEIN"/>
    <property type="match status" value="1"/>
</dbReference>
<protein>
    <submittedName>
        <fullName evidence="4">Uncharacterized protein</fullName>
    </submittedName>
</protein>
<feature type="coiled-coil region" evidence="2">
    <location>
        <begin position="144"/>
        <end position="178"/>
    </location>
</feature>
<dbReference type="Proteomes" id="UP000824540">
    <property type="component" value="Unassembled WGS sequence"/>
</dbReference>
<gene>
    <name evidence="4" type="ORF">JZ751_021761</name>
</gene>
<evidence type="ECO:0000256" key="1">
    <source>
        <dbReference type="ARBA" id="ARBA00009947"/>
    </source>
</evidence>
<comment type="similarity">
    <text evidence="1">Belongs to the nucleosome assembly protein (NAP) family.</text>
</comment>
<dbReference type="InterPro" id="IPR037231">
    <property type="entry name" value="NAP-like_sf"/>
</dbReference>
<feature type="compositionally biased region" description="Acidic residues" evidence="3">
    <location>
        <begin position="356"/>
        <end position="371"/>
    </location>
</feature>
<comment type="caution">
    <text evidence="4">The sequence shown here is derived from an EMBL/GenBank/DDBJ whole genome shotgun (WGS) entry which is preliminary data.</text>
</comment>
<dbReference type="EMBL" id="JAFBMS010000044">
    <property type="protein sequence ID" value="KAG9340314.1"/>
    <property type="molecule type" value="Genomic_DNA"/>
</dbReference>
<feature type="region of interest" description="Disordered" evidence="3">
    <location>
        <begin position="289"/>
        <end position="394"/>
    </location>
</feature>